<reference evidence="2 3" key="1">
    <citation type="submission" date="2019-08" db="EMBL/GenBank/DDBJ databases">
        <title>Draft genome sequences of two oriental melons (Cucumis melo L. var makuwa).</title>
        <authorList>
            <person name="Kwon S.-Y."/>
        </authorList>
    </citation>
    <scope>NUCLEOTIDE SEQUENCE [LARGE SCALE GENOMIC DNA]</scope>
    <source>
        <strain evidence="3">cv. Chang Bougi</strain>
        <tissue evidence="2">Leaf</tissue>
    </source>
</reference>
<organism evidence="2 3">
    <name type="scientific">Cucumis melo var. makuwa</name>
    <name type="common">Oriental melon</name>
    <dbReference type="NCBI Taxonomy" id="1194695"/>
    <lineage>
        <taxon>Eukaryota</taxon>
        <taxon>Viridiplantae</taxon>
        <taxon>Streptophyta</taxon>
        <taxon>Embryophyta</taxon>
        <taxon>Tracheophyta</taxon>
        <taxon>Spermatophyta</taxon>
        <taxon>Magnoliopsida</taxon>
        <taxon>eudicotyledons</taxon>
        <taxon>Gunneridae</taxon>
        <taxon>Pentapetalae</taxon>
        <taxon>rosids</taxon>
        <taxon>fabids</taxon>
        <taxon>Cucurbitales</taxon>
        <taxon>Cucurbitaceae</taxon>
        <taxon>Benincaseae</taxon>
        <taxon>Cucumis</taxon>
    </lineage>
</organism>
<proteinExistence type="predicted"/>
<evidence type="ECO:0000259" key="1">
    <source>
        <dbReference type="Pfam" id="PF07727"/>
    </source>
</evidence>
<protein>
    <submittedName>
        <fullName evidence="2">Gag-pol polyprotein</fullName>
    </submittedName>
</protein>
<accession>A0A5D3D8K0</accession>
<sequence length="203" mass="22919">MEAPKADTQADSADINSKSISKDVTAEVTELIPSVHVRKNHPSSLIIGDPSAGITTKKKKEIVNYSKIIADLCYTSAIEPSSVDVALKDEYWINAMQEELLQFRCNNVWTLVPKPEGVEGVDFDETFAPVARLKVIRLLLEISCIRKFKLYQMNVKSAFLNGYLNEEVYIAQLKGFINSEFSQHVYKLNKALYGLKQAPRAWY</sequence>
<name>A0A5D3D8K0_CUCMM</name>
<gene>
    <name evidence="2" type="ORF">E5676_scaffold1267G00020</name>
</gene>
<dbReference type="Pfam" id="PF07727">
    <property type="entry name" value="RVT_2"/>
    <property type="match status" value="1"/>
</dbReference>
<feature type="domain" description="Reverse transcriptase Ty1/copia-type" evidence="1">
    <location>
        <begin position="118"/>
        <end position="203"/>
    </location>
</feature>
<dbReference type="EMBL" id="SSTD01006440">
    <property type="protein sequence ID" value="TYK19882.1"/>
    <property type="molecule type" value="Genomic_DNA"/>
</dbReference>
<evidence type="ECO:0000313" key="2">
    <source>
        <dbReference type="EMBL" id="TYK19882.1"/>
    </source>
</evidence>
<dbReference type="InterPro" id="IPR013103">
    <property type="entry name" value="RVT_2"/>
</dbReference>
<comment type="caution">
    <text evidence="2">The sequence shown here is derived from an EMBL/GenBank/DDBJ whole genome shotgun (WGS) entry which is preliminary data.</text>
</comment>
<evidence type="ECO:0000313" key="3">
    <source>
        <dbReference type="Proteomes" id="UP000321947"/>
    </source>
</evidence>
<dbReference type="AlphaFoldDB" id="A0A5D3D8K0"/>
<dbReference type="Proteomes" id="UP000321947">
    <property type="component" value="Unassembled WGS sequence"/>
</dbReference>